<protein>
    <submittedName>
        <fullName evidence="2">Uncharacterized protein</fullName>
    </submittedName>
</protein>
<feature type="non-terminal residue" evidence="2">
    <location>
        <position position="1"/>
    </location>
</feature>
<evidence type="ECO:0000256" key="1">
    <source>
        <dbReference type="SAM" id="MobiDB-lite"/>
    </source>
</evidence>
<feature type="region of interest" description="Disordered" evidence="1">
    <location>
        <begin position="78"/>
        <end position="102"/>
    </location>
</feature>
<gene>
    <name evidence="2" type="ORF">PCOR1329_LOCUS37372</name>
</gene>
<proteinExistence type="predicted"/>
<comment type="caution">
    <text evidence="2">The sequence shown here is derived from an EMBL/GenBank/DDBJ whole genome shotgun (WGS) entry which is preliminary data.</text>
</comment>
<evidence type="ECO:0000313" key="3">
    <source>
        <dbReference type="Proteomes" id="UP001189429"/>
    </source>
</evidence>
<accession>A0ABN9TBQ3</accession>
<keyword evidence="3" id="KW-1185">Reference proteome</keyword>
<reference evidence="2" key="1">
    <citation type="submission" date="2023-10" db="EMBL/GenBank/DDBJ databases">
        <authorList>
            <person name="Chen Y."/>
            <person name="Shah S."/>
            <person name="Dougan E. K."/>
            <person name="Thang M."/>
            <person name="Chan C."/>
        </authorList>
    </citation>
    <scope>NUCLEOTIDE SEQUENCE [LARGE SCALE GENOMIC DNA]</scope>
</reference>
<dbReference type="Proteomes" id="UP001189429">
    <property type="component" value="Unassembled WGS sequence"/>
</dbReference>
<organism evidence="2 3">
    <name type="scientific">Prorocentrum cordatum</name>
    <dbReference type="NCBI Taxonomy" id="2364126"/>
    <lineage>
        <taxon>Eukaryota</taxon>
        <taxon>Sar</taxon>
        <taxon>Alveolata</taxon>
        <taxon>Dinophyceae</taxon>
        <taxon>Prorocentrales</taxon>
        <taxon>Prorocentraceae</taxon>
        <taxon>Prorocentrum</taxon>
    </lineage>
</organism>
<feature type="compositionally biased region" description="Low complexity" evidence="1">
    <location>
        <begin position="41"/>
        <end position="53"/>
    </location>
</feature>
<dbReference type="EMBL" id="CAUYUJ010014529">
    <property type="protein sequence ID" value="CAK0842680.1"/>
    <property type="molecule type" value="Genomic_DNA"/>
</dbReference>
<name>A0ABN9TBQ3_9DINO</name>
<sequence length="208" mass="22155">GSPASRRTGSWWSRSPRSGVSGRTSRWPAWRCPTPPPARPGAPRSARRTASTCGRASSPGADVSPVAVAATAVVVSSSSSSSSSSCPAPAWNSDRPRAPRGATRRQRAMCSKSEWPNGLASPNSVSWEPRRLFCPPSSRLLSLFLFALRASRSSFLLPLLLVLLFSIWEGGARARSYSRFALRAARSAKLGALASRRTACASKSSPTR</sequence>
<feature type="compositionally biased region" description="Low complexity" evidence="1">
    <location>
        <begin position="78"/>
        <end position="90"/>
    </location>
</feature>
<feature type="region of interest" description="Disordered" evidence="1">
    <location>
        <begin position="1"/>
        <end position="62"/>
    </location>
</feature>
<evidence type="ECO:0000313" key="2">
    <source>
        <dbReference type="EMBL" id="CAK0842680.1"/>
    </source>
</evidence>
<feature type="compositionally biased region" description="Polar residues" evidence="1">
    <location>
        <begin position="1"/>
        <end position="24"/>
    </location>
</feature>